<evidence type="ECO:0000313" key="3">
    <source>
        <dbReference type="Proteomes" id="UP000799767"/>
    </source>
</evidence>
<feature type="compositionally biased region" description="Polar residues" evidence="1">
    <location>
        <begin position="75"/>
        <end position="102"/>
    </location>
</feature>
<dbReference type="Gene3D" id="1.20.58.80">
    <property type="entry name" value="Phosphotransferase system, lactose/cellobiose-type IIA subunit"/>
    <property type="match status" value="1"/>
</dbReference>
<feature type="region of interest" description="Disordered" evidence="1">
    <location>
        <begin position="69"/>
        <end position="182"/>
    </location>
</feature>
<feature type="compositionally biased region" description="Basic and acidic residues" evidence="1">
    <location>
        <begin position="454"/>
        <end position="473"/>
    </location>
</feature>
<evidence type="ECO:0000256" key="1">
    <source>
        <dbReference type="SAM" id="MobiDB-lite"/>
    </source>
</evidence>
<gene>
    <name evidence="2" type="ORF">BDY17DRAFT_299381</name>
</gene>
<sequence length="483" mass="52609">MAETAPLTSAHNHAHRAAQEFQKAHRSQAADEHKLASSDFARASRGTTDSEALRVLKLLEEQHRKLAQIIRNEETSQPEVPQDTAKTVASGSQPGESTTKATSPDPANAATKTRQSAPSLASTRVGSQQRDSSPSLAREMASRRGIPQPGRTVQFPAAQARQQSPEANRTPRTRSTTQIPAPIVDSQADLLQARRAKKMADDEGFAKFYSNITTGTMSKLSSVLAYAGLPLTAEETSPEQNVKHRPDRGTVRASNDPDVKKIFSKAALEAIEDEQRRRGTLGHGFGPAESFYVVQKGGGTYSYADIARSHQQRELSVDDDEPQFVDAKEVQGPTSPKQNRFSQRGSFGSAKTNEELDLENATLKQTLQDLAVRLAAFEAHAQDASFAALTQSVANLRPPGTATAAAPDASLQERIQQLEKQVEGQAEERQRLENLAAKQDRSLRKYQGKFEELKKSAREKDKARKDKAAKEAEVAGGEVPEEG</sequence>
<proteinExistence type="predicted"/>
<dbReference type="RefSeq" id="XP_033588207.1">
    <property type="nucleotide sequence ID" value="XM_033733893.1"/>
</dbReference>
<feature type="compositionally biased region" description="Low complexity" evidence="1">
    <location>
        <begin position="474"/>
        <end position="483"/>
    </location>
</feature>
<evidence type="ECO:0000313" key="2">
    <source>
        <dbReference type="EMBL" id="KAF2481637.1"/>
    </source>
</evidence>
<dbReference type="Proteomes" id="UP000799767">
    <property type="component" value="Unassembled WGS sequence"/>
</dbReference>
<feature type="region of interest" description="Disordered" evidence="1">
    <location>
        <begin position="454"/>
        <end position="483"/>
    </location>
</feature>
<dbReference type="AlphaFoldDB" id="A0A6A6PQX0"/>
<feature type="region of interest" description="Disordered" evidence="1">
    <location>
        <begin position="312"/>
        <end position="353"/>
    </location>
</feature>
<dbReference type="PANTHER" id="PTHR40130:SF1">
    <property type="entry name" value="SPINDLE POLE BODY-ASSOCIATED PROTEIN CUT12 DOMAIN-CONTAINING PROTEIN"/>
    <property type="match status" value="1"/>
</dbReference>
<keyword evidence="3" id="KW-1185">Reference proteome</keyword>
<feature type="region of interest" description="Disordered" evidence="1">
    <location>
        <begin position="234"/>
        <end position="258"/>
    </location>
</feature>
<feature type="compositionally biased region" description="Polar residues" evidence="1">
    <location>
        <begin position="332"/>
        <end position="351"/>
    </location>
</feature>
<protein>
    <submittedName>
        <fullName evidence="2">Uncharacterized protein</fullName>
    </submittedName>
</protein>
<dbReference type="OrthoDB" id="3197614at2759"/>
<name>A0A6A6PQX0_9PEZI</name>
<dbReference type="EMBL" id="MU001637">
    <property type="protein sequence ID" value="KAF2481637.1"/>
    <property type="molecule type" value="Genomic_DNA"/>
</dbReference>
<feature type="compositionally biased region" description="Polar residues" evidence="1">
    <location>
        <begin position="110"/>
        <end position="135"/>
    </location>
</feature>
<feature type="region of interest" description="Disordered" evidence="1">
    <location>
        <begin position="1"/>
        <end position="49"/>
    </location>
</feature>
<organism evidence="2 3">
    <name type="scientific">Neohortaea acidophila</name>
    <dbReference type="NCBI Taxonomy" id="245834"/>
    <lineage>
        <taxon>Eukaryota</taxon>
        <taxon>Fungi</taxon>
        <taxon>Dikarya</taxon>
        <taxon>Ascomycota</taxon>
        <taxon>Pezizomycotina</taxon>
        <taxon>Dothideomycetes</taxon>
        <taxon>Dothideomycetidae</taxon>
        <taxon>Mycosphaerellales</taxon>
        <taxon>Teratosphaeriaceae</taxon>
        <taxon>Neohortaea</taxon>
    </lineage>
</organism>
<dbReference type="GeneID" id="54474895"/>
<reference evidence="2" key="1">
    <citation type="journal article" date="2020" name="Stud. Mycol.">
        <title>101 Dothideomycetes genomes: a test case for predicting lifestyles and emergence of pathogens.</title>
        <authorList>
            <person name="Haridas S."/>
            <person name="Albert R."/>
            <person name="Binder M."/>
            <person name="Bloem J."/>
            <person name="Labutti K."/>
            <person name="Salamov A."/>
            <person name="Andreopoulos B."/>
            <person name="Baker S."/>
            <person name="Barry K."/>
            <person name="Bills G."/>
            <person name="Bluhm B."/>
            <person name="Cannon C."/>
            <person name="Castanera R."/>
            <person name="Culley D."/>
            <person name="Daum C."/>
            <person name="Ezra D."/>
            <person name="Gonzalez J."/>
            <person name="Henrissat B."/>
            <person name="Kuo A."/>
            <person name="Liang C."/>
            <person name="Lipzen A."/>
            <person name="Lutzoni F."/>
            <person name="Magnuson J."/>
            <person name="Mondo S."/>
            <person name="Nolan M."/>
            <person name="Ohm R."/>
            <person name="Pangilinan J."/>
            <person name="Park H.-J."/>
            <person name="Ramirez L."/>
            <person name="Alfaro M."/>
            <person name="Sun H."/>
            <person name="Tritt A."/>
            <person name="Yoshinaga Y."/>
            <person name="Zwiers L.-H."/>
            <person name="Turgeon B."/>
            <person name="Goodwin S."/>
            <person name="Spatafora J."/>
            <person name="Crous P."/>
            <person name="Grigoriev I."/>
        </authorList>
    </citation>
    <scope>NUCLEOTIDE SEQUENCE</scope>
    <source>
        <strain evidence="2">CBS 113389</strain>
    </source>
</reference>
<dbReference type="PANTHER" id="PTHR40130">
    <property type="entry name" value="EXPRESSED PROTEIN"/>
    <property type="match status" value="1"/>
</dbReference>
<feature type="compositionally biased region" description="Polar residues" evidence="1">
    <location>
        <begin position="1"/>
        <end position="11"/>
    </location>
</feature>
<accession>A0A6A6PQX0</accession>
<feature type="compositionally biased region" description="Basic and acidic residues" evidence="1">
    <location>
        <begin position="241"/>
        <end position="258"/>
    </location>
</feature>